<protein>
    <submittedName>
        <fullName evidence="1">Uncharacterized protein</fullName>
    </submittedName>
</protein>
<sequence>MELSLMYTTMCPVFCWRMPVQLFQRIIFSIYINISHHLSLKMHPNVELVVNKRGVCRKVVSV</sequence>
<accession>I3T3E5</accession>
<dbReference type="AlphaFoldDB" id="I3T3E5"/>
<name>I3T3E5_LOTJA</name>
<proteinExistence type="evidence at transcript level"/>
<dbReference type="EMBL" id="BT147243">
    <property type="protein sequence ID" value="AFK47037.1"/>
    <property type="molecule type" value="mRNA"/>
</dbReference>
<organism evidence="1">
    <name type="scientific">Lotus japonicus</name>
    <name type="common">Lotus corniculatus var. japonicus</name>
    <dbReference type="NCBI Taxonomy" id="34305"/>
    <lineage>
        <taxon>Eukaryota</taxon>
        <taxon>Viridiplantae</taxon>
        <taxon>Streptophyta</taxon>
        <taxon>Embryophyta</taxon>
        <taxon>Tracheophyta</taxon>
        <taxon>Spermatophyta</taxon>
        <taxon>Magnoliopsida</taxon>
        <taxon>eudicotyledons</taxon>
        <taxon>Gunneridae</taxon>
        <taxon>Pentapetalae</taxon>
        <taxon>rosids</taxon>
        <taxon>fabids</taxon>
        <taxon>Fabales</taxon>
        <taxon>Fabaceae</taxon>
        <taxon>Papilionoideae</taxon>
        <taxon>50 kb inversion clade</taxon>
        <taxon>NPAAA clade</taxon>
        <taxon>Hologalegina</taxon>
        <taxon>robinioid clade</taxon>
        <taxon>Loteae</taxon>
        <taxon>Lotus</taxon>
    </lineage>
</organism>
<reference evidence="1" key="1">
    <citation type="submission" date="2012-05" db="EMBL/GenBank/DDBJ databases">
        <authorList>
            <person name="Krishnakumar V."/>
            <person name="Cheung F."/>
            <person name="Xiao Y."/>
            <person name="Chan A."/>
            <person name="Moskal W.A."/>
            <person name="Town C.D."/>
        </authorList>
    </citation>
    <scope>NUCLEOTIDE SEQUENCE</scope>
</reference>
<evidence type="ECO:0000313" key="1">
    <source>
        <dbReference type="EMBL" id="AFK47037.1"/>
    </source>
</evidence>